<accession>A0A9X6UB37</accession>
<evidence type="ECO:0000256" key="1">
    <source>
        <dbReference type="ARBA" id="ARBA00022801"/>
    </source>
</evidence>
<dbReference type="GO" id="GO:0000272">
    <property type="term" value="P:polysaccharide catabolic process"/>
    <property type="evidence" value="ECO:0007669"/>
    <property type="project" value="UniProtKB-KW"/>
</dbReference>
<dbReference type="Pfam" id="PF02839">
    <property type="entry name" value="CBM_5_12"/>
    <property type="match status" value="1"/>
</dbReference>
<evidence type="ECO:0000313" key="5">
    <source>
        <dbReference type="Proteomes" id="UP000220691"/>
    </source>
</evidence>
<keyword evidence="2" id="KW-0119">Carbohydrate metabolism</keyword>
<comment type="caution">
    <text evidence="4">The sequence shown here is derived from an EMBL/GenBank/DDBJ whole genome shotgun (WGS) entry which is preliminary data.</text>
</comment>
<keyword evidence="2" id="KW-0624">Polysaccharide degradation</keyword>
<dbReference type="GO" id="GO:0030246">
    <property type="term" value="F:carbohydrate binding"/>
    <property type="evidence" value="ECO:0007669"/>
    <property type="project" value="InterPro"/>
</dbReference>
<keyword evidence="1" id="KW-0378">Hydrolase</keyword>
<feature type="domain" description="Chitin-binding type-3" evidence="3">
    <location>
        <begin position="43"/>
        <end position="85"/>
    </location>
</feature>
<dbReference type="SUPFAM" id="SSF51055">
    <property type="entry name" value="Carbohydrate binding domain"/>
    <property type="match status" value="2"/>
</dbReference>
<dbReference type="AlphaFoldDB" id="A0A9X6UB37"/>
<evidence type="ECO:0000259" key="3">
    <source>
        <dbReference type="SMART" id="SM00495"/>
    </source>
</evidence>
<evidence type="ECO:0000313" key="4">
    <source>
        <dbReference type="EMBL" id="PEN96458.1"/>
    </source>
</evidence>
<gene>
    <name evidence="4" type="ORF">CN553_14595</name>
</gene>
<dbReference type="InterPro" id="IPR036573">
    <property type="entry name" value="CBM_sf_5/12"/>
</dbReference>
<dbReference type="GO" id="GO:0004553">
    <property type="term" value="F:hydrolase activity, hydrolyzing O-glycosyl compounds"/>
    <property type="evidence" value="ECO:0007669"/>
    <property type="project" value="InterPro"/>
</dbReference>
<dbReference type="Proteomes" id="UP000220691">
    <property type="component" value="Unassembled WGS sequence"/>
</dbReference>
<organism evidence="4 5">
    <name type="scientific">Bacillus cereus</name>
    <dbReference type="NCBI Taxonomy" id="1396"/>
    <lineage>
        <taxon>Bacteria</taxon>
        <taxon>Bacillati</taxon>
        <taxon>Bacillota</taxon>
        <taxon>Bacilli</taxon>
        <taxon>Bacillales</taxon>
        <taxon>Bacillaceae</taxon>
        <taxon>Bacillus</taxon>
        <taxon>Bacillus cereus group</taxon>
    </lineage>
</organism>
<protein>
    <recommendedName>
        <fullName evidence="3">Chitin-binding type-3 domain-containing protein</fullName>
    </recommendedName>
</protein>
<dbReference type="CDD" id="cd12215">
    <property type="entry name" value="ChiC_BD"/>
    <property type="match status" value="1"/>
</dbReference>
<feature type="domain" description="Chitin-binding type-3" evidence="3">
    <location>
        <begin position="89"/>
        <end position="131"/>
    </location>
</feature>
<dbReference type="Gene3D" id="2.10.10.20">
    <property type="entry name" value="Carbohydrate-binding module superfamily 5/12"/>
    <property type="match status" value="2"/>
</dbReference>
<evidence type="ECO:0000256" key="2">
    <source>
        <dbReference type="ARBA" id="ARBA00023326"/>
    </source>
</evidence>
<proteinExistence type="predicted"/>
<dbReference type="InterPro" id="IPR003610">
    <property type="entry name" value="CBM5/12"/>
</dbReference>
<dbReference type="EMBL" id="NUAN01000088">
    <property type="protein sequence ID" value="PEN96458.1"/>
    <property type="molecule type" value="Genomic_DNA"/>
</dbReference>
<reference evidence="4 5" key="1">
    <citation type="submission" date="2017-09" db="EMBL/GenBank/DDBJ databases">
        <title>Large-scale bioinformatics analysis of Bacillus genomes uncovers conserved roles of natural products in bacterial physiology.</title>
        <authorList>
            <consortium name="Agbiome Team Llc"/>
            <person name="Bleich R.M."/>
            <person name="Kirk G.J."/>
            <person name="Santa Maria K.C."/>
            <person name="Allen S.E."/>
            <person name="Farag S."/>
            <person name="Shank E.A."/>
            <person name="Bowers A."/>
        </authorList>
    </citation>
    <scope>NUCLEOTIDE SEQUENCE [LARGE SCALE GENOMIC DNA]</scope>
    <source>
        <strain evidence="4 5">AFS027647</strain>
    </source>
</reference>
<name>A0A9X6UB37_BACCE</name>
<sequence>MMKNKKKQWIKGIMLSTFLGLGWSITGDISHAAGKEISQIEVTPEWIAEKTYNIGDIVTYKGIQYVAQQFSKGNKPNANWQWKSVNGYIPKWHRHKTYEKGDIVTYKGIQYVAQCDAVGEQPDVNWQWILVTQ</sequence>
<dbReference type="GO" id="GO:0005576">
    <property type="term" value="C:extracellular region"/>
    <property type="evidence" value="ECO:0007669"/>
    <property type="project" value="InterPro"/>
</dbReference>
<dbReference type="SMART" id="SM00495">
    <property type="entry name" value="ChtBD3"/>
    <property type="match status" value="2"/>
</dbReference>